<reference evidence="10 11" key="1">
    <citation type="submission" date="2018-11" db="EMBL/GenBank/DDBJ databases">
        <title>Trebonia kvetii gen.nov., sp.nov., a novel acidophilic actinobacterium, and proposal of the new actinobacterial family Treboniaceae fam. nov.</title>
        <authorList>
            <person name="Rapoport D."/>
            <person name="Sagova-Mareckova M."/>
            <person name="Sedlacek I."/>
            <person name="Provaznik J."/>
            <person name="Kralova S."/>
            <person name="Pavlinic D."/>
            <person name="Benes V."/>
            <person name="Kopecky J."/>
        </authorList>
    </citation>
    <scope>NUCLEOTIDE SEQUENCE [LARGE SCALE GENOMIC DNA]</scope>
    <source>
        <strain evidence="10 11">15Tr583</strain>
    </source>
</reference>
<comment type="caution">
    <text evidence="10">The sequence shown here is derived from an EMBL/GenBank/DDBJ whole genome shotgun (WGS) entry which is preliminary data.</text>
</comment>
<comment type="subcellular location">
    <subcellularLocation>
        <location evidence="1">Cell membrane</location>
        <topology evidence="1">Multi-pass membrane protein</topology>
    </subcellularLocation>
</comment>
<evidence type="ECO:0000256" key="8">
    <source>
        <dbReference type="ARBA" id="ARBA00037998"/>
    </source>
</evidence>
<evidence type="ECO:0000313" key="11">
    <source>
        <dbReference type="Proteomes" id="UP000460272"/>
    </source>
</evidence>
<dbReference type="Proteomes" id="UP000460272">
    <property type="component" value="Unassembled WGS sequence"/>
</dbReference>
<keyword evidence="5" id="KW-0029">Amino-acid transport</keyword>
<dbReference type="InterPro" id="IPR052157">
    <property type="entry name" value="BCAA_transport_permease"/>
</dbReference>
<keyword evidence="2" id="KW-0813">Transport</keyword>
<dbReference type="RefSeq" id="WP_145852958.1">
    <property type="nucleotide sequence ID" value="NZ_RPFW01000002.1"/>
</dbReference>
<feature type="transmembrane region" description="Helical" evidence="9">
    <location>
        <begin position="218"/>
        <end position="237"/>
    </location>
</feature>
<dbReference type="InterPro" id="IPR001851">
    <property type="entry name" value="ABC_transp_permease"/>
</dbReference>
<name>A0A6P2C430_9ACTN</name>
<dbReference type="OrthoDB" id="9807115at2"/>
<gene>
    <name evidence="10" type="ORF">EAS64_11775</name>
</gene>
<keyword evidence="7 9" id="KW-0472">Membrane</keyword>
<proteinExistence type="inferred from homology"/>
<dbReference type="PANTHER" id="PTHR11795:SF449">
    <property type="entry name" value="BRANCHED-CHAIN AMINO ACID TRANSPORT PERMEASE PROTEIN LIVH-RELATED"/>
    <property type="match status" value="1"/>
</dbReference>
<evidence type="ECO:0000256" key="6">
    <source>
        <dbReference type="ARBA" id="ARBA00022989"/>
    </source>
</evidence>
<keyword evidence="11" id="KW-1185">Reference proteome</keyword>
<evidence type="ECO:0000256" key="3">
    <source>
        <dbReference type="ARBA" id="ARBA00022475"/>
    </source>
</evidence>
<dbReference type="GO" id="GO:0006865">
    <property type="term" value="P:amino acid transport"/>
    <property type="evidence" value="ECO:0007669"/>
    <property type="project" value="UniProtKB-KW"/>
</dbReference>
<evidence type="ECO:0000256" key="7">
    <source>
        <dbReference type="ARBA" id="ARBA00023136"/>
    </source>
</evidence>
<feature type="transmembrane region" description="Helical" evidence="9">
    <location>
        <begin position="147"/>
        <end position="166"/>
    </location>
</feature>
<dbReference type="EMBL" id="RPFW01000002">
    <property type="protein sequence ID" value="TVZ05255.1"/>
    <property type="molecule type" value="Genomic_DNA"/>
</dbReference>
<dbReference type="GO" id="GO:0022857">
    <property type="term" value="F:transmembrane transporter activity"/>
    <property type="evidence" value="ECO:0007669"/>
    <property type="project" value="InterPro"/>
</dbReference>
<dbReference type="Pfam" id="PF02653">
    <property type="entry name" value="BPD_transp_2"/>
    <property type="match status" value="1"/>
</dbReference>
<feature type="transmembrane region" description="Helical" evidence="9">
    <location>
        <begin position="244"/>
        <end position="265"/>
    </location>
</feature>
<feature type="transmembrane region" description="Helical" evidence="9">
    <location>
        <begin position="37"/>
        <end position="57"/>
    </location>
</feature>
<dbReference type="GO" id="GO:0005886">
    <property type="term" value="C:plasma membrane"/>
    <property type="evidence" value="ECO:0007669"/>
    <property type="project" value="UniProtKB-SubCell"/>
</dbReference>
<dbReference type="CDD" id="cd06582">
    <property type="entry name" value="TM_PBP1_LivH_like"/>
    <property type="match status" value="1"/>
</dbReference>
<comment type="similarity">
    <text evidence="8">Belongs to the binding-protein-dependent transport system permease family. LivHM subfamily.</text>
</comment>
<keyword evidence="4 9" id="KW-0812">Transmembrane</keyword>
<evidence type="ECO:0000313" key="10">
    <source>
        <dbReference type="EMBL" id="TVZ05255.1"/>
    </source>
</evidence>
<evidence type="ECO:0000256" key="4">
    <source>
        <dbReference type="ARBA" id="ARBA00022692"/>
    </source>
</evidence>
<evidence type="ECO:0000256" key="2">
    <source>
        <dbReference type="ARBA" id="ARBA00022448"/>
    </source>
</evidence>
<evidence type="ECO:0000256" key="1">
    <source>
        <dbReference type="ARBA" id="ARBA00004651"/>
    </source>
</evidence>
<accession>A0A6P2C430</accession>
<feature type="transmembrane region" description="Helical" evidence="9">
    <location>
        <begin position="95"/>
        <end position="116"/>
    </location>
</feature>
<sequence>MPSWSELEPFIISGLALGGVYALSGVGLVVLYRATGVLYLAFGAVGAFGALIAWSMVQGGIPQWIAWIVCILFGGVVTLGYGTVFGPPLAARGPLVRAVATLGLTLILAGAMDLLWTTSGGQARSLPLPTDGGGFTVAGIQVTWTEVIGVAAGVALTVGTGAFLRYTKLGTAMRAMANDREITATLGVPVRRVEAAAWFGCGVLAGIAGLLLQDLVSLDATTLTYLVISSLAAALIARLRSITITFVAALVIGMIHDMATTFTALSNYRDMTPFVLAAVALLWVSRHQTVMGRSGEEAS</sequence>
<evidence type="ECO:0000256" key="9">
    <source>
        <dbReference type="SAM" id="Phobius"/>
    </source>
</evidence>
<dbReference type="PANTHER" id="PTHR11795">
    <property type="entry name" value="BRANCHED-CHAIN AMINO ACID TRANSPORT SYSTEM PERMEASE PROTEIN LIVH"/>
    <property type="match status" value="1"/>
</dbReference>
<feature type="transmembrane region" description="Helical" evidence="9">
    <location>
        <begin position="195"/>
        <end position="212"/>
    </location>
</feature>
<feature type="transmembrane region" description="Helical" evidence="9">
    <location>
        <begin position="12"/>
        <end position="32"/>
    </location>
</feature>
<keyword evidence="6 9" id="KW-1133">Transmembrane helix</keyword>
<evidence type="ECO:0000256" key="5">
    <source>
        <dbReference type="ARBA" id="ARBA00022970"/>
    </source>
</evidence>
<organism evidence="10 11">
    <name type="scientific">Trebonia kvetii</name>
    <dbReference type="NCBI Taxonomy" id="2480626"/>
    <lineage>
        <taxon>Bacteria</taxon>
        <taxon>Bacillati</taxon>
        <taxon>Actinomycetota</taxon>
        <taxon>Actinomycetes</taxon>
        <taxon>Streptosporangiales</taxon>
        <taxon>Treboniaceae</taxon>
        <taxon>Trebonia</taxon>
    </lineage>
</organism>
<keyword evidence="3" id="KW-1003">Cell membrane</keyword>
<dbReference type="AlphaFoldDB" id="A0A6P2C430"/>
<protein>
    <submittedName>
        <fullName evidence="10">Branched-chain amino acid ABC transporter permease</fullName>
    </submittedName>
</protein>
<feature type="transmembrane region" description="Helical" evidence="9">
    <location>
        <begin position="63"/>
        <end position="83"/>
    </location>
</feature>